<evidence type="ECO:0000313" key="2">
    <source>
        <dbReference type="EMBL" id="CAB5031575.1"/>
    </source>
</evidence>
<accession>A0A6J7RRY3</accession>
<sequence length="73" mass="7992">MGLRLQPNKTALLEPPQRRDVTAGEPRQRAQQLALVVVQPLAFGRLAGGAGVKHGALFDSARRQHQRVGASWR</sequence>
<evidence type="ECO:0000256" key="1">
    <source>
        <dbReference type="SAM" id="MobiDB-lite"/>
    </source>
</evidence>
<organism evidence="2">
    <name type="scientific">freshwater metagenome</name>
    <dbReference type="NCBI Taxonomy" id="449393"/>
    <lineage>
        <taxon>unclassified sequences</taxon>
        <taxon>metagenomes</taxon>
        <taxon>ecological metagenomes</taxon>
    </lineage>
</organism>
<protein>
    <submittedName>
        <fullName evidence="2">Unannotated protein</fullName>
    </submittedName>
</protein>
<feature type="region of interest" description="Disordered" evidence="1">
    <location>
        <begin position="1"/>
        <end position="26"/>
    </location>
</feature>
<reference evidence="2" key="1">
    <citation type="submission" date="2020-05" db="EMBL/GenBank/DDBJ databases">
        <authorList>
            <person name="Chiriac C."/>
            <person name="Salcher M."/>
            <person name="Ghai R."/>
            <person name="Kavagutti S V."/>
        </authorList>
    </citation>
    <scope>NUCLEOTIDE SEQUENCE</scope>
</reference>
<feature type="compositionally biased region" description="Basic and acidic residues" evidence="1">
    <location>
        <begin position="16"/>
        <end position="26"/>
    </location>
</feature>
<proteinExistence type="predicted"/>
<dbReference type="AlphaFoldDB" id="A0A6J7RRY3"/>
<dbReference type="EMBL" id="CAFBPX010000046">
    <property type="protein sequence ID" value="CAB5031575.1"/>
    <property type="molecule type" value="Genomic_DNA"/>
</dbReference>
<gene>
    <name evidence="2" type="ORF">UFOPK4175_00382</name>
</gene>
<name>A0A6J7RRY3_9ZZZZ</name>